<dbReference type="EMBL" id="CAADFW010000007">
    <property type="protein sequence ID" value="VFK55692.1"/>
    <property type="molecule type" value="Genomic_DNA"/>
</dbReference>
<organism evidence="1">
    <name type="scientific">Candidatus Kentrum sp. TC</name>
    <dbReference type="NCBI Taxonomy" id="2126339"/>
    <lineage>
        <taxon>Bacteria</taxon>
        <taxon>Pseudomonadati</taxon>
        <taxon>Pseudomonadota</taxon>
        <taxon>Gammaproteobacteria</taxon>
        <taxon>Candidatus Kentrum</taxon>
    </lineage>
</organism>
<dbReference type="AlphaFoldDB" id="A0A450Z681"/>
<name>A0A450Z681_9GAMM</name>
<dbReference type="EMBL" id="CAADFS010000074">
    <property type="protein sequence ID" value="VFK49301.1"/>
    <property type="molecule type" value="Genomic_DNA"/>
</dbReference>
<reference evidence="1" key="1">
    <citation type="submission" date="2019-02" db="EMBL/GenBank/DDBJ databases">
        <authorList>
            <person name="Gruber-Vodicka R. H."/>
            <person name="Seah K. B. B."/>
        </authorList>
    </citation>
    <scope>NUCLEOTIDE SEQUENCE</scope>
    <source>
        <strain evidence="1">BECK_BZ123</strain>
        <strain evidence="2">BECK_BZ126</strain>
    </source>
</reference>
<evidence type="ECO:0000313" key="2">
    <source>
        <dbReference type="EMBL" id="VFK55692.1"/>
    </source>
</evidence>
<proteinExistence type="predicted"/>
<protein>
    <submittedName>
        <fullName evidence="1">Uncharacterized protein</fullName>
    </submittedName>
</protein>
<gene>
    <name evidence="1" type="ORF">BECKTC1821D_GA0114238_107411</name>
    <name evidence="2" type="ORF">BECKTC1821F_GA0114240_100784</name>
</gene>
<sequence length="81" mass="9154">MGYSGEWVQRNLGKFSIGARKELRPGIIQPRSMIWPVLPSFRVSGGPWPQVDAGFSTYLAHPITDSEEAYTTRHWGPVIRI</sequence>
<accession>A0A450Z681</accession>
<evidence type="ECO:0000313" key="1">
    <source>
        <dbReference type="EMBL" id="VFK49301.1"/>
    </source>
</evidence>